<dbReference type="RefSeq" id="WP_149681029.1">
    <property type="nucleotide sequence ID" value="NZ_FNBI01000001.1"/>
</dbReference>
<dbReference type="Proteomes" id="UP000436801">
    <property type="component" value="Unassembled WGS sequence"/>
</dbReference>
<dbReference type="Gene3D" id="1.25.40.10">
    <property type="entry name" value="Tetratricopeptide repeat domain"/>
    <property type="match status" value="2"/>
</dbReference>
<protein>
    <submittedName>
        <fullName evidence="3">Tetratricopeptide repeat protein</fullName>
    </submittedName>
    <submittedName>
        <fullName evidence="4">Tetratricopeptide repeat-containing protein</fullName>
    </submittedName>
</protein>
<proteinExistence type="predicted"/>
<evidence type="ECO:0000313" key="4">
    <source>
        <dbReference type="EMBL" id="SDE78413.1"/>
    </source>
</evidence>
<dbReference type="Pfam" id="PF14559">
    <property type="entry name" value="TPR_19"/>
    <property type="match status" value="1"/>
</dbReference>
<keyword evidence="5" id="KW-1185">Reference proteome</keyword>
<keyword evidence="1" id="KW-0677">Repeat</keyword>
<dbReference type="EMBL" id="FNBI01000001">
    <property type="protein sequence ID" value="SDE78413.1"/>
    <property type="molecule type" value="Genomic_DNA"/>
</dbReference>
<gene>
    <name evidence="3" type="ORF">GQR91_02465</name>
    <name evidence="4" type="ORF">SAMN05216557_101516</name>
</gene>
<dbReference type="SUPFAM" id="SSF48452">
    <property type="entry name" value="TPR-like"/>
    <property type="match status" value="2"/>
</dbReference>
<reference evidence="3 6" key="2">
    <citation type="submission" date="2019-12" db="EMBL/GenBank/DDBJ databases">
        <authorList>
            <person name="Zheng J."/>
        </authorList>
    </citation>
    <scope>NUCLEOTIDE SEQUENCE [LARGE SCALE GENOMIC DNA]</scope>
    <source>
        <strain evidence="3 6">DSM 27347</strain>
    </source>
</reference>
<dbReference type="AlphaFoldDB" id="A0A1G7FR72"/>
<dbReference type="OrthoDB" id="7259535at2"/>
<accession>A0A1G7FR72</accession>
<sequence length="674" mass="68976">MSEPRPSRYPLLRRRRRARGGRRVWRPGPRLRLGIVLVAALVVLGGVVALALRPSPPSADQLFARSLAALERGNIHAAYADAQAAARAAPQAGIVQAVLARTLIDLGEGAAAEAALDRAVAVGFPNGRLHQLRAAASLLQGDPDAALAHVAQAEPAYADYALRVRARALAAKGQGAAAQAELGDLLSRSPGDGAAWADLGRIRLSAGEVGGAAAAAAQAVRMAPRDPAALTLQGEVVRSRYGLVGALPWFEAALRSDAYYHPALIEYAGTLGDAGRATDALAATRRALVSRPGSQQAYYLQAVIAARAGNRVLARRLLQLTGGVIGDIPGVMLLDGALAFADRQDEQAAGIWRRLVAAQPMNVTARRLLANALLRSGDAAGALDVIRPIVLRGDADGYALRLAARASATLGQHAQAAQLLDRAASGQRGPSTIFQSADALGALQAEASRAAGDPTYALGVIRGLASGGNLPQAVAQARALVAAAPGAPAAQLAYGDTLAASGRYAEAVAAYGRAADLSFDEPALLRLLDAYGRLNRPRDAAATLALYLSQNPQSIVGARILGGWQLGGGEVGAAIETLEGVRAAAGDREAGLLADLARAYALISEGAVARIYGRAAYALAPMSAAVTDAYGVALIAAGDRNGARQLLDKAVALAPGDAAIRAHRAEIGGAAAAR</sequence>
<evidence type="ECO:0000313" key="3">
    <source>
        <dbReference type="EMBL" id="MWC42522.1"/>
    </source>
</evidence>
<dbReference type="PANTHER" id="PTHR45586">
    <property type="entry name" value="TPR REPEAT-CONTAINING PROTEIN PA4667"/>
    <property type="match status" value="1"/>
</dbReference>
<dbReference type="InterPro" id="IPR051012">
    <property type="entry name" value="CellSynth/LPSAsmb/PSIAsmb"/>
</dbReference>
<dbReference type="Pfam" id="PF13432">
    <property type="entry name" value="TPR_16"/>
    <property type="match status" value="3"/>
</dbReference>
<evidence type="ECO:0000256" key="1">
    <source>
        <dbReference type="ARBA" id="ARBA00022737"/>
    </source>
</evidence>
<organism evidence="4 5">
    <name type="scientific">Sphingomonas carotinifaciens</name>
    <dbReference type="NCBI Taxonomy" id="1166323"/>
    <lineage>
        <taxon>Bacteria</taxon>
        <taxon>Pseudomonadati</taxon>
        <taxon>Pseudomonadota</taxon>
        <taxon>Alphaproteobacteria</taxon>
        <taxon>Sphingomonadales</taxon>
        <taxon>Sphingomonadaceae</taxon>
        <taxon>Sphingomonas</taxon>
    </lineage>
</organism>
<dbReference type="EMBL" id="WSUT01000005">
    <property type="protein sequence ID" value="MWC42522.1"/>
    <property type="molecule type" value="Genomic_DNA"/>
</dbReference>
<dbReference type="InterPro" id="IPR011990">
    <property type="entry name" value="TPR-like_helical_dom_sf"/>
</dbReference>
<evidence type="ECO:0000256" key="2">
    <source>
        <dbReference type="ARBA" id="ARBA00022803"/>
    </source>
</evidence>
<evidence type="ECO:0000313" key="6">
    <source>
        <dbReference type="Proteomes" id="UP000436801"/>
    </source>
</evidence>
<dbReference type="PANTHER" id="PTHR45586:SF14">
    <property type="entry name" value="TETRATRICOPEPTIDE TPR_2 REPEAT PROTEIN"/>
    <property type="match status" value="1"/>
</dbReference>
<keyword evidence="2" id="KW-0802">TPR repeat</keyword>
<dbReference type="Proteomes" id="UP000323502">
    <property type="component" value="Unassembled WGS sequence"/>
</dbReference>
<reference evidence="4 5" key="1">
    <citation type="submission" date="2016-10" db="EMBL/GenBank/DDBJ databases">
        <authorList>
            <person name="Varghese N."/>
            <person name="Submissions S."/>
        </authorList>
    </citation>
    <scope>NUCLEOTIDE SEQUENCE [LARGE SCALE GENOMIC DNA]</scope>
    <source>
        <strain evidence="4 5">S7-754</strain>
    </source>
</reference>
<name>A0A1G7FR72_9SPHN</name>
<evidence type="ECO:0000313" key="5">
    <source>
        <dbReference type="Proteomes" id="UP000323502"/>
    </source>
</evidence>